<dbReference type="GO" id="GO:0003700">
    <property type="term" value="F:DNA-binding transcription factor activity"/>
    <property type="evidence" value="ECO:0007669"/>
    <property type="project" value="InterPro"/>
</dbReference>
<dbReference type="PROSITE" id="PS50931">
    <property type="entry name" value="HTH_LYSR"/>
    <property type="match status" value="1"/>
</dbReference>
<dbReference type="Pfam" id="PF03466">
    <property type="entry name" value="LysR_substrate"/>
    <property type="match status" value="1"/>
</dbReference>
<dbReference type="EMBL" id="UWOC01000192">
    <property type="protein sequence ID" value="VCU10847.1"/>
    <property type="molecule type" value="Genomic_DNA"/>
</dbReference>
<dbReference type="Gene3D" id="3.40.190.10">
    <property type="entry name" value="Periplasmic binding protein-like II"/>
    <property type="match status" value="2"/>
</dbReference>
<evidence type="ECO:0000256" key="1">
    <source>
        <dbReference type="ARBA" id="ARBA00009437"/>
    </source>
</evidence>
<name>A0A3S5CYN1_9BRAD</name>
<evidence type="ECO:0000256" key="4">
    <source>
        <dbReference type="ARBA" id="ARBA00023125"/>
    </source>
</evidence>
<dbReference type="GO" id="GO:0003677">
    <property type="term" value="F:DNA binding"/>
    <property type="evidence" value="ECO:0007669"/>
    <property type="project" value="UniProtKB-KW"/>
</dbReference>
<sequence length="315" mass="34606">MEISLSHLRAFETLLRETSLTRAAHQLDLSQPQLSKILARLRAHFGDPLFVRTGRGMAPTARALEIAGAVRTILAASATLTPTPPAFAPARSERSFTLLITDVGAQRLAPHLMHRLDTEAPGVTIRIVPPDARHLHSMLESGEADIAVGAFPDLVQDIRRRRLFEEGYVAIVRRGHPFTAARPDRDTFLDAAHVLVQARQAGHAHANAEARLAEIVPRSRLRLSVPSFATAAMVVRRTDMVAVLPANLAKYLADALDLAIVETPSLGLGSVEISLLWHERFHRDPANRWLRRTLLAILGRGYRPGTEAARAVQEP</sequence>
<dbReference type="AlphaFoldDB" id="A0A3S5CYN1"/>
<evidence type="ECO:0000256" key="3">
    <source>
        <dbReference type="ARBA" id="ARBA00023015"/>
    </source>
</evidence>
<keyword evidence="8" id="KW-1185">Reference proteome</keyword>
<dbReference type="CDD" id="cd08459">
    <property type="entry name" value="PBP2_DntR_NahR_LinR_like"/>
    <property type="match status" value="1"/>
</dbReference>
<dbReference type="InterPro" id="IPR000847">
    <property type="entry name" value="LysR_HTH_N"/>
</dbReference>
<comment type="similarity">
    <text evidence="1">Belongs to the LysR transcriptional regulatory family.</text>
</comment>
<dbReference type="Gene3D" id="1.10.10.10">
    <property type="entry name" value="Winged helix-like DNA-binding domain superfamily/Winged helix DNA-binding domain"/>
    <property type="match status" value="1"/>
</dbReference>
<evidence type="ECO:0000256" key="2">
    <source>
        <dbReference type="ARBA" id="ARBA00022458"/>
    </source>
</evidence>
<dbReference type="InterPro" id="IPR005119">
    <property type="entry name" value="LysR_subst-bd"/>
</dbReference>
<dbReference type="PANTHER" id="PTHR30118">
    <property type="entry name" value="HTH-TYPE TRANSCRIPTIONAL REGULATOR LEUO-RELATED"/>
    <property type="match status" value="1"/>
</dbReference>
<keyword evidence="2" id="KW-0536">Nodulation</keyword>
<protein>
    <submittedName>
        <fullName evidence="7">PCP degradation transcriptional activation protein</fullName>
    </submittedName>
</protein>
<dbReference type="InterPro" id="IPR036390">
    <property type="entry name" value="WH_DNA-bd_sf"/>
</dbReference>
<keyword evidence="5" id="KW-0804">Transcription</keyword>
<dbReference type="Pfam" id="PF00126">
    <property type="entry name" value="HTH_1"/>
    <property type="match status" value="1"/>
</dbReference>
<gene>
    <name evidence="7" type="primary">pcpR_2</name>
    <name evidence="7" type="ORF">RHODGE_RHODGE_04412</name>
</gene>
<dbReference type="InterPro" id="IPR036388">
    <property type="entry name" value="WH-like_DNA-bd_sf"/>
</dbReference>
<evidence type="ECO:0000259" key="6">
    <source>
        <dbReference type="PROSITE" id="PS50931"/>
    </source>
</evidence>
<accession>A0A3S5CYN1</accession>
<proteinExistence type="inferred from homology"/>
<evidence type="ECO:0000313" key="8">
    <source>
        <dbReference type="Proteomes" id="UP000289200"/>
    </source>
</evidence>
<reference evidence="8" key="1">
    <citation type="submission" date="2018-10" db="EMBL/GenBank/DDBJ databases">
        <authorList>
            <person name="Peiro R."/>
            <person name="Begona"/>
            <person name="Cbmso G."/>
            <person name="Lopez M."/>
            <person name="Gonzalez S."/>
            <person name="Sacristan E."/>
            <person name="Castillo E."/>
        </authorList>
    </citation>
    <scope>NUCLEOTIDE SEQUENCE [LARGE SCALE GENOMIC DNA]</scope>
</reference>
<evidence type="ECO:0000256" key="5">
    <source>
        <dbReference type="ARBA" id="ARBA00023163"/>
    </source>
</evidence>
<comment type="caution">
    <text evidence="7">The sequence shown here is derived from an EMBL/GenBank/DDBJ whole genome shotgun (WGS) entry which is preliminary data.</text>
</comment>
<dbReference type="RefSeq" id="WP_129611211.1">
    <property type="nucleotide sequence ID" value="NZ_UWOC01000192.1"/>
</dbReference>
<dbReference type="PRINTS" id="PR00039">
    <property type="entry name" value="HTHLYSR"/>
</dbReference>
<dbReference type="PANTHER" id="PTHR30118:SF15">
    <property type="entry name" value="TRANSCRIPTIONAL REGULATORY PROTEIN"/>
    <property type="match status" value="1"/>
</dbReference>
<evidence type="ECO:0000313" key="7">
    <source>
        <dbReference type="EMBL" id="VCU10847.1"/>
    </source>
</evidence>
<organism evidence="7 8">
    <name type="scientific">Rhodoplanes serenus</name>
    <dbReference type="NCBI Taxonomy" id="200615"/>
    <lineage>
        <taxon>Bacteria</taxon>
        <taxon>Pseudomonadati</taxon>
        <taxon>Pseudomonadota</taxon>
        <taxon>Alphaproteobacteria</taxon>
        <taxon>Hyphomicrobiales</taxon>
        <taxon>Nitrobacteraceae</taxon>
        <taxon>Rhodoplanes</taxon>
    </lineage>
</organism>
<dbReference type="Proteomes" id="UP000289200">
    <property type="component" value="Unassembled WGS sequence"/>
</dbReference>
<keyword evidence="4" id="KW-0238">DNA-binding</keyword>
<dbReference type="SUPFAM" id="SSF46785">
    <property type="entry name" value="Winged helix' DNA-binding domain"/>
    <property type="match status" value="1"/>
</dbReference>
<dbReference type="SUPFAM" id="SSF53850">
    <property type="entry name" value="Periplasmic binding protein-like II"/>
    <property type="match status" value="1"/>
</dbReference>
<dbReference type="OrthoDB" id="8339333at2"/>
<dbReference type="InterPro" id="IPR050389">
    <property type="entry name" value="LysR-type_TF"/>
</dbReference>
<keyword evidence="3" id="KW-0805">Transcription regulation</keyword>
<feature type="domain" description="HTH lysR-type" evidence="6">
    <location>
        <begin position="3"/>
        <end position="60"/>
    </location>
</feature>